<accession>A0A811N5G5</accession>
<evidence type="ECO:0000313" key="2">
    <source>
        <dbReference type="EMBL" id="CAD6218446.1"/>
    </source>
</evidence>
<dbReference type="Proteomes" id="UP000604825">
    <property type="component" value="Unassembled WGS sequence"/>
</dbReference>
<dbReference type="PANTHER" id="PTHR35117:SF1">
    <property type="entry name" value="MYOSIN-M HEAVY PROTEIN"/>
    <property type="match status" value="1"/>
</dbReference>
<evidence type="ECO:0000313" key="3">
    <source>
        <dbReference type="Proteomes" id="UP000604825"/>
    </source>
</evidence>
<feature type="compositionally biased region" description="Polar residues" evidence="1">
    <location>
        <begin position="189"/>
        <end position="201"/>
    </location>
</feature>
<name>A0A811N5G5_9POAL</name>
<dbReference type="EMBL" id="CAJGYO010000003">
    <property type="protein sequence ID" value="CAD6218446.1"/>
    <property type="molecule type" value="Genomic_DNA"/>
</dbReference>
<feature type="region of interest" description="Disordered" evidence="1">
    <location>
        <begin position="1"/>
        <end position="23"/>
    </location>
</feature>
<keyword evidence="3" id="KW-1185">Reference proteome</keyword>
<reference evidence="2" key="1">
    <citation type="submission" date="2020-10" db="EMBL/GenBank/DDBJ databases">
        <authorList>
            <person name="Han B."/>
            <person name="Lu T."/>
            <person name="Zhao Q."/>
            <person name="Huang X."/>
            <person name="Zhao Y."/>
        </authorList>
    </citation>
    <scope>NUCLEOTIDE SEQUENCE</scope>
</reference>
<feature type="compositionally biased region" description="Polar residues" evidence="1">
    <location>
        <begin position="360"/>
        <end position="378"/>
    </location>
</feature>
<feature type="compositionally biased region" description="Polar residues" evidence="1">
    <location>
        <begin position="288"/>
        <end position="299"/>
    </location>
</feature>
<comment type="caution">
    <text evidence="2">The sequence shown here is derived from an EMBL/GenBank/DDBJ whole genome shotgun (WGS) entry which is preliminary data.</text>
</comment>
<feature type="region of interest" description="Disordered" evidence="1">
    <location>
        <begin position="360"/>
        <end position="401"/>
    </location>
</feature>
<gene>
    <name evidence="2" type="ORF">NCGR_LOCUS12320</name>
</gene>
<organism evidence="2 3">
    <name type="scientific">Miscanthus lutarioriparius</name>
    <dbReference type="NCBI Taxonomy" id="422564"/>
    <lineage>
        <taxon>Eukaryota</taxon>
        <taxon>Viridiplantae</taxon>
        <taxon>Streptophyta</taxon>
        <taxon>Embryophyta</taxon>
        <taxon>Tracheophyta</taxon>
        <taxon>Spermatophyta</taxon>
        <taxon>Magnoliopsida</taxon>
        <taxon>Liliopsida</taxon>
        <taxon>Poales</taxon>
        <taxon>Poaceae</taxon>
        <taxon>PACMAD clade</taxon>
        <taxon>Panicoideae</taxon>
        <taxon>Andropogonodae</taxon>
        <taxon>Andropogoneae</taxon>
        <taxon>Saccharinae</taxon>
        <taxon>Miscanthus</taxon>
    </lineage>
</organism>
<feature type="compositionally biased region" description="Pro residues" evidence="1">
    <location>
        <begin position="1"/>
        <end position="13"/>
    </location>
</feature>
<evidence type="ECO:0008006" key="4">
    <source>
        <dbReference type="Google" id="ProtNLM"/>
    </source>
</evidence>
<dbReference type="AlphaFoldDB" id="A0A811N5G5"/>
<feature type="compositionally biased region" description="Low complexity" evidence="1">
    <location>
        <begin position="209"/>
        <end position="222"/>
    </location>
</feature>
<feature type="region of interest" description="Disordered" evidence="1">
    <location>
        <begin position="279"/>
        <end position="306"/>
    </location>
</feature>
<dbReference type="PANTHER" id="PTHR35117">
    <property type="entry name" value="MYOSIN-M HEAVY PROTEIN"/>
    <property type="match status" value="1"/>
</dbReference>
<sequence length="515" mass="54268">MAPPPPNPKPATPPDSSTSKKKVTPAEVAFLVDRYLADNGFNAALAAFRSDAGRIYSPTKKTPKRPPMPLADILNDYIELKGASVAIESAMRAMQSLVSTYYASSSSSSTPPPVPPHVNMNMNMMMMPPLPPPHAVTGAQPSSPPLVPPLFFAPNSSSPPSQGTAGHASPLIHHYAHASTAVLVHNSSTDLSTPVSTSLPTNKKRKASKSSGKTTASASKRSCIAPATTTDAKGRAVPVASHLSKDQKMASAARPTSAQHPAMAKLPLQTSSVAKSLFRPLPPLAHSSPYTPQQSNPVQDQPAAYPSATPVSAVANAHAQQDIGSSQCSIVSSKTLIVSPLKGSAYYAVERSYHVSSPLKSTIRSSPLKPTTRSSPLKPTTRKLDFDCTEPGPSDQICDKISTSSDEDKQYDFDIDFTNFDICDGEFSFSELLLDFDLDNEGVLNTSTSAEVQRLEPVATSGHMAADPVLPDSVKPVAADSAEDLNPQGATSVTSVRAITKRIKIVSPVKGRAAS</sequence>
<protein>
    <recommendedName>
        <fullName evidence="4">LisH domain-containing protein</fullName>
    </recommendedName>
</protein>
<proteinExistence type="predicted"/>
<evidence type="ECO:0000256" key="1">
    <source>
        <dbReference type="SAM" id="MobiDB-lite"/>
    </source>
</evidence>
<feature type="region of interest" description="Disordered" evidence="1">
    <location>
        <begin position="189"/>
        <end position="261"/>
    </location>
</feature>
<dbReference type="OrthoDB" id="1939654at2759"/>